<dbReference type="Pfam" id="PF00583">
    <property type="entry name" value="Acetyltransf_1"/>
    <property type="match status" value="1"/>
</dbReference>
<sequence>MQLPMGLRTAQISDASVLAAISIQVWLSTYIRRGVNAFFADYVLSEFTEEKFRSLIEDADEHIVVSENKDGLDGFTRISSKSSAPIDNCSTMEISTLYVQPRHQGNGIGRALLQEALRHARDAKVPSVWLTTNSENTSAINFYTSQGFERIGTTHFRIQNQAYLNDVFRYAFP</sequence>
<dbReference type="GO" id="GO:0008080">
    <property type="term" value="F:N-acetyltransferase activity"/>
    <property type="evidence" value="ECO:0007669"/>
    <property type="project" value="InterPro"/>
</dbReference>
<protein>
    <submittedName>
        <fullName evidence="3">Streptothricin acetyltransferase</fullName>
    </submittedName>
</protein>
<evidence type="ECO:0000259" key="2">
    <source>
        <dbReference type="PROSITE" id="PS51186"/>
    </source>
</evidence>
<dbReference type="InterPro" id="IPR000182">
    <property type="entry name" value="GNAT_dom"/>
</dbReference>
<keyword evidence="1 3" id="KW-0808">Transferase</keyword>
<dbReference type="Proteomes" id="UP000004386">
    <property type="component" value="Unassembled WGS sequence"/>
</dbReference>
<proteinExistence type="predicted"/>
<dbReference type="PANTHER" id="PTHR13947">
    <property type="entry name" value="GNAT FAMILY N-ACETYLTRANSFERASE"/>
    <property type="match status" value="1"/>
</dbReference>
<dbReference type="PANTHER" id="PTHR13947:SF37">
    <property type="entry name" value="LD18367P"/>
    <property type="match status" value="1"/>
</dbReference>
<evidence type="ECO:0000256" key="1">
    <source>
        <dbReference type="ARBA" id="ARBA00022679"/>
    </source>
</evidence>
<dbReference type="SUPFAM" id="SSF55729">
    <property type="entry name" value="Acyl-CoA N-acyltransferases (Nat)"/>
    <property type="match status" value="1"/>
</dbReference>
<feature type="domain" description="N-acetyltransferase" evidence="2">
    <location>
        <begin position="5"/>
        <end position="170"/>
    </location>
</feature>
<gene>
    <name evidence="3" type="ORF">OINT_2000445</name>
</gene>
<reference evidence="3 4" key="1">
    <citation type="submission" date="2009-05" db="EMBL/GenBank/DDBJ databases">
        <authorList>
            <person name="Setubal J.C."/>
            <person name="Boyle S."/>
            <person name="Crasta O.R."/>
            <person name="Gillespie J.J."/>
            <person name="Kenyon R.W."/>
            <person name="Lu J."/>
            <person name="Mane S."/>
            <person name="Nagrani S."/>
            <person name="Shallom J.M."/>
            <person name="Shallom S."/>
            <person name="Shukla M."/>
            <person name="Snyder E.E."/>
            <person name="Sobral B.W."/>
            <person name="Wattam A.R."/>
            <person name="Will R."/>
            <person name="Williams K."/>
            <person name="Yoo H."/>
            <person name="Munk C."/>
            <person name="Tapia R."/>
            <person name="Green L."/>
            <person name="Rogers Y."/>
            <person name="Detter J.C."/>
            <person name="Bruce D."/>
            <person name="Brettin T.S."/>
            <person name="Tsolis R."/>
        </authorList>
    </citation>
    <scope>NUCLEOTIDE SEQUENCE [LARGE SCALE GENOMIC DNA]</scope>
    <source>
        <strain evidence="3 4">LMG 3301</strain>
    </source>
</reference>
<evidence type="ECO:0000313" key="3">
    <source>
        <dbReference type="EMBL" id="EEQ93300.1"/>
    </source>
</evidence>
<organism evidence="3 4">
    <name type="scientific">Brucella intermedia LMG 3301</name>
    <dbReference type="NCBI Taxonomy" id="641118"/>
    <lineage>
        <taxon>Bacteria</taxon>
        <taxon>Pseudomonadati</taxon>
        <taxon>Pseudomonadota</taxon>
        <taxon>Alphaproteobacteria</taxon>
        <taxon>Hyphomicrobiales</taxon>
        <taxon>Brucellaceae</taxon>
        <taxon>Brucella/Ochrobactrum group</taxon>
        <taxon>Brucella</taxon>
    </lineage>
</organism>
<comment type="caution">
    <text evidence="3">The sequence shown here is derived from an EMBL/GenBank/DDBJ whole genome shotgun (WGS) entry which is preliminary data.</text>
</comment>
<dbReference type="CDD" id="cd04301">
    <property type="entry name" value="NAT_SF"/>
    <property type="match status" value="1"/>
</dbReference>
<dbReference type="PROSITE" id="PS51186">
    <property type="entry name" value="GNAT"/>
    <property type="match status" value="1"/>
</dbReference>
<evidence type="ECO:0000313" key="4">
    <source>
        <dbReference type="Proteomes" id="UP000004386"/>
    </source>
</evidence>
<dbReference type="Gene3D" id="3.40.630.30">
    <property type="match status" value="1"/>
</dbReference>
<accession>C4WMZ1</accession>
<name>C4WMZ1_9HYPH</name>
<dbReference type="HOGENOM" id="CLU_013985_18_0_5"/>
<dbReference type="AlphaFoldDB" id="C4WMZ1"/>
<dbReference type="InterPro" id="IPR016181">
    <property type="entry name" value="Acyl_CoA_acyltransferase"/>
</dbReference>
<dbReference type="EMBL" id="ACQA01000002">
    <property type="protein sequence ID" value="EEQ93300.1"/>
    <property type="molecule type" value="Genomic_DNA"/>
</dbReference>
<dbReference type="InterPro" id="IPR050769">
    <property type="entry name" value="NAT_camello-type"/>
</dbReference>